<dbReference type="InterPro" id="IPR004394">
    <property type="entry name" value="Iojap/RsfS/C7orf30"/>
</dbReference>
<gene>
    <name evidence="3" type="ORF">SCF082_LOCUS22038</name>
</gene>
<dbReference type="PANTHER" id="PTHR21043">
    <property type="entry name" value="IOJAP SUPERFAMILY ORTHOLOG"/>
    <property type="match status" value="1"/>
</dbReference>
<comment type="caution">
    <text evidence="3">The sequence shown here is derived from an EMBL/GenBank/DDBJ whole genome shotgun (WGS) entry which is preliminary data.</text>
</comment>
<evidence type="ECO:0000256" key="2">
    <source>
        <dbReference type="SAM" id="MobiDB-lite"/>
    </source>
</evidence>
<feature type="compositionally biased region" description="Basic and acidic residues" evidence="2">
    <location>
        <begin position="508"/>
        <end position="517"/>
    </location>
</feature>
<organism evidence="3 4">
    <name type="scientific">Durusdinium trenchii</name>
    <dbReference type="NCBI Taxonomy" id="1381693"/>
    <lineage>
        <taxon>Eukaryota</taxon>
        <taxon>Sar</taxon>
        <taxon>Alveolata</taxon>
        <taxon>Dinophyceae</taxon>
        <taxon>Suessiales</taxon>
        <taxon>Symbiodiniaceae</taxon>
        <taxon>Durusdinium</taxon>
    </lineage>
</organism>
<evidence type="ECO:0000256" key="1">
    <source>
        <dbReference type="ARBA" id="ARBA00010574"/>
    </source>
</evidence>
<dbReference type="Gene3D" id="3.30.460.10">
    <property type="entry name" value="Beta Polymerase, domain 2"/>
    <property type="match status" value="1"/>
</dbReference>
<dbReference type="InterPro" id="IPR043519">
    <property type="entry name" value="NT_sf"/>
</dbReference>
<feature type="region of interest" description="Disordered" evidence="2">
    <location>
        <begin position="53"/>
        <end position="76"/>
    </location>
</feature>
<keyword evidence="4" id="KW-1185">Reference proteome</keyword>
<name>A0ABP0LF22_9DINO</name>
<sequence>MYSLQKALGHVSRALWCRTQTTPAGRAFARRHISESGEQTFANVVKELKKKGKLPISSGGPEFSAAPGPKGGPAGGFVDIDEDLLEEVEESEDAETAESYLQTEVLELNEDVELNEDLLQAERSQALAAAKLARQKAFEEAAQLSEEELRERVKRSIEELVPISVSGSSEETPVDEGELTPAQVFYMENRDRLVSRAQDYYLEKHKELQRDDDDEDEWRYYHDPVMRPAKGHLWSTGMEEDGGEHGQENAWLQVVTDWPRGYLPTAEMLANLLRLEQARDVSVIDLEECDRRDVGTHAIIATGVTARHCRRLGHIMFRATEACEAPFVQAFCYGTRQDEWVVAHCGSIKVHLLTQEAREQYQLELLYRRPEYFFQPGDFPHYVEVYGSATDAMMLNGETHVTHAIGSRSRSALPVPYRDRLHRHMEQANYEGTEDSRYVEGRLEAPVIDVEGSPVVRAAVQREARSSGSSDWDAWPLQEQNPEEATDSEDEDAHEELNPEEDTDSEDKDASNESRKL</sequence>
<evidence type="ECO:0000313" key="3">
    <source>
        <dbReference type="EMBL" id="CAK9037159.1"/>
    </source>
</evidence>
<accession>A0ABP0LF22</accession>
<comment type="similarity">
    <text evidence="1">Belongs to the Iojap/RsfS family.</text>
</comment>
<evidence type="ECO:0000313" key="4">
    <source>
        <dbReference type="Proteomes" id="UP001642464"/>
    </source>
</evidence>
<dbReference type="Proteomes" id="UP001642464">
    <property type="component" value="Unassembled WGS sequence"/>
</dbReference>
<dbReference type="EMBL" id="CAXAMM010015781">
    <property type="protein sequence ID" value="CAK9037159.1"/>
    <property type="molecule type" value="Genomic_DNA"/>
</dbReference>
<dbReference type="SUPFAM" id="SSF81301">
    <property type="entry name" value="Nucleotidyltransferase"/>
    <property type="match status" value="1"/>
</dbReference>
<protein>
    <submittedName>
        <fullName evidence="3">Mitochondrial assembly of ribosomal large subunit protein 1</fullName>
    </submittedName>
</protein>
<feature type="region of interest" description="Disordered" evidence="2">
    <location>
        <begin position="460"/>
        <end position="517"/>
    </location>
</feature>
<dbReference type="PANTHER" id="PTHR21043:SF0">
    <property type="entry name" value="MITOCHONDRIAL ASSEMBLY OF RIBOSOMAL LARGE SUBUNIT PROTEIN 1"/>
    <property type="match status" value="1"/>
</dbReference>
<dbReference type="Pfam" id="PF02410">
    <property type="entry name" value="RsfS"/>
    <property type="match status" value="1"/>
</dbReference>
<reference evidence="3 4" key="1">
    <citation type="submission" date="2024-02" db="EMBL/GenBank/DDBJ databases">
        <authorList>
            <person name="Chen Y."/>
            <person name="Shah S."/>
            <person name="Dougan E. K."/>
            <person name="Thang M."/>
            <person name="Chan C."/>
        </authorList>
    </citation>
    <scope>NUCLEOTIDE SEQUENCE [LARGE SCALE GENOMIC DNA]</scope>
</reference>
<feature type="compositionally biased region" description="Acidic residues" evidence="2">
    <location>
        <begin position="481"/>
        <end position="507"/>
    </location>
</feature>
<proteinExistence type="inferred from homology"/>